<evidence type="ECO:0000313" key="2">
    <source>
        <dbReference type="EMBL" id="CUS11562.1"/>
    </source>
</evidence>
<evidence type="ECO:0000256" key="1">
    <source>
        <dbReference type="SAM" id="MobiDB-lite"/>
    </source>
</evidence>
<proteinExistence type="predicted"/>
<organism evidence="2 3">
    <name type="scientific">Tuber aestivum</name>
    <name type="common">summer truffle</name>
    <dbReference type="NCBI Taxonomy" id="59557"/>
    <lineage>
        <taxon>Eukaryota</taxon>
        <taxon>Fungi</taxon>
        <taxon>Dikarya</taxon>
        <taxon>Ascomycota</taxon>
        <taxon>Pezizomycotina</taxon>
        <taxon>Pezizomycetes</taxon>
        <taxon>Pezizales</taxon>
        <taxon>Tuberaceae</taxon>
        <taxon>Tuber</taxon>
    </lineage>
</organism>
<reference evidence="2" key="1">
    <citation type="submission" date="2015-10" db="EMBL/GenBank/DDBJ databases">
        <authorList>
            <person name="Regsiter A."/>
            <person name="william w."/>
        </authorList>
    </citation>
    <scope>NUCLEOTIDE SEQUENCE</scope>
    <source>
        <strain evidence="2">Montdore</strain>
    </source>
</reference>
<accession>A0A292PVE5</accession>
<evidence type="ECO:0000313" key="3">
    <source>
        <dbReference type="Proteomes" id="UP001412239"/>
    </source>
</evidence>
<dbReference type="EMBL" id="LN891018">
    <property type="protein sequence ID" value="CUS11562.1"/>
    <property type="molecule type" value="Genomic_DNA"/>
</dbReference>
<dbReference type="AlphaFoldDB" id="A0A292PVE5"/>
<name>A0A292PVE5_9PEZI</name>
<dbReference type="Proteomes" id="UP001412239">
    <property type="component" value="Unassembled WGS sequence"/>
</dbReference>
<sequence length="172" mass="19383">MLCLLHFSSSPTYPLYALYLRSTQLLADRLDFILSLQAVSSFEGSRSGPSRGRHSSEEELLEVWGGHHSPPAPSSSFRSPSRVTGILLIRCLLCRGWLVLLRKLRRLQMWQCLWLSHRLLVAKYISLCLPCGKGREEVREAPDEERFDGPVVLEDSVSEPSDNLSRMEEGGG</sequence>
<keyword evidence="3" id="KW-1185">Reference proteome</keyword>
<protein>
    <submittedName>
        <fullName evidence="2">Uncharacterized protein</fullName>
    </submittedName>
</protein>
<gene>
    <name evidence="2" type="ORF">GSTUAT00004356001</name>
</gene>
<feature type="region of interest" description="Disordered" evidence="1">
    <location>
        <begin position="139"/>
        <end position="172"/>
    </location>
</feature>